<gene>
    <name evidence="1" type="ORF">BO66DRAFT_55796</name>
</gene>
<dbReference type="EMBL" id="KZ824949">
    <property type="protein sequence ID" value="RAH71289.1"/>
    <property type="molecule type" value="Genomic_DNA"/>
</dbReference>
<organism evidence="1 2">
    <name type="scientific">Aspergillus aculeatinus CBS 121060</name>
    <dbReference type="NCBI Taxonomy" id="1448322"/>
    <lineage>
        <taxon>Eukaryota</taxon>
        <taxon>Fungi</taxon>
        <taxon>Dikarya</taxon>
        <taxon>Ascomycota</taxon>
        <taxon>Pezizomycotina</taxon>
        <taxon>Eurotiomycetes</taxon>
        <taxon>Eurotiomycetidae</taxon>
        <taxon>Eurotiales</taxon>
        <taxon>Aspergillaceae</taxon>
        <taxon>Aspergillus</taxon>
        <taxon>Aspergillus subgen. Circumdati</taxon>
    </lineage>
</organism>
<keyword evidence="2" id="KW-1185">Reference proteome</keyword>
<proteinExistence type="predicted"/>
<evidence type="ECO:0000313" key="1">
    <source>
        <dbReference type="EMBL" id="RAH71289.1"/>
    </source>
</evidence>
<evidence type="ECO:0000313" key="2">
    <source>
        <dbReference type="Proteomes" id="UP000249661"/>
    </source>
</evidence>
<protein>
    <submittedName>
        <fullName evidence="1">Uncharacterized protein</fullName>
    </submittedName>
</protein>
<dbReference type="Proteomes" id="UP000249661">
    <property type="component" value="Unassembled WGS sequence"/>
</dbReference>
<name>A0ACD1HCJ1_9EURO</name>
<accession>A0ACD1HCJ1</accession>
<reference evidence="1" key="1">
    <citation type="submission" date="2018-02" db="EMBL/GenBank/DDBJ databases">
        <title>The genomes of Aspergillus section Nigri reveals drivers in fungal speciation.</title>
        <authorList>
            <consortium name="DOE Joint Genome Institute"/>
            <person name="Vesth T.C."/>
            <person name="Nybo J."/>
            <person name="Theobald S."/>
            <person name="Brandl J."/>
            <person name="Frisvad J.C."/>
            <person name="Nielsen K.F."/>
            <person name="Lyhne E.K."/>
            <person name="Kogle M.E."/>
            <person name="Kuo A."/>
            <person name="Riley R."/>
            <person name="Clum A."/>
            <person name="Nolan M."/>
            <person name="Lipzen A."/>
            <person name="Salamov A."/>
            <person name="Henrissat B."/>
            <person name="Wiebenga A."/>
            <person name="De vries R.P."/>
            <person name="Grigoriev I.V."/>
            <person name="Mortensen U.H."/>
            <person name="Andersen M.R."/>
            <person name="Baker S.E."/>
        </authorList>
    </citation>
    <scope>NUCLEOTIDE SEQUENCE</scope>
    <source>
        <strain evidence="1">CBS 121060</strain>
    </source>
</reference>
<sequence length="154" mass="16784">MLLEREEHRQRRGHAIDCGPLGLVQVEEWECHRPVEGGLVDVQAHAAAADDGRPAAPLAPPQRVPAPVLLEQTPGQGDPFVALALQVHVVDHHTLRAGVSLPRERERHAVEGAVERRGAVGCHCGWFLFVSKQKLLVQVLGFEDPGGSGEDEWV</sequence>